<evidence type="ECO:0000256" key="2">
    <source>
        <dbReference type="SAM" id="MobiDB-lite"/>
    </source>
</evidence>
<keyword evidence="5" id="KW-1185">Reference proteome</keyword>
<proteinExistence type="predicted"/>
<dbReference type="GO" id="GO:0003676">
    <property type="term" value="F:nucleic acid binding"/>
    <property type="evidence" value="ECO:0007669"/>
    <property type="project" value="InterPro"/>
</dbReference>
<name>A0A3Q2TJB7_FUNHE</name>
<keyword evidence="1" id="KW-0863">Zinc-finger</keyword>
<evidence type="ECO:0000256" key="1">
    <source>
        <dbReference type="PROSITE-ProRule" id="PRU00047"/>
    </source>
</evidence>
<dbReference type="Ensembl" id="ENSFHET00000033561.1">
    <property type="protein sequence ID" value="ENSFHEP00000016360.1"/>
    <property type="gene ID" value="ENSFHEG00000018041.1"/>
</dbReference>
<evidence type="ECO:0000259" key="3">
    <source>
        <dbReference type="PROSITE" id="PS50158"/>
    </source>
</evidence>
<dbReference type="Gene3D" id="4.10.60.10">
    <property type="entry name" value="Zinc finger, CCHC-type"/>
    <property type="match status" value="1"/>
</dbReference>
<feature type="region of interest" description="Disordered" evidence="2">
    <location>
        <begin position="1"/>
        <end position="38"/>
    </location>
</feature>
<sequence>MQMEGSSIDRLIKKGQKYSNPKNSGARVRQHRQGRDKDMQRRAQCFKCGGPFHARAEFPANDAKCWGCRKKGHYQRVCRNKAVVACIEEEDRKSFFLGSVTCKNNKWEMWRSGCRDKRETAEVQT</sequence>
<dbReference type="GeneTree" id="ENSGT01150000289338"/>
<keyword evidence="1" id="KW-0479">Metal-binding</keyword>
<protein>
    <recommendedName>
        <fullName evidence="3">CCHC-type domain-containing protein</fullName>
    </recommendedName>
</protein>
<dbReference type="GO" id="GO:0008270">
    <property type="term" value="F:zinc ion binding"/>
    <property type="evidence" value="ECO:0007669"/>
    <property type="project" value="UniProtKB-KW"/>
</dbReference>
<dbReference type="InterPro" id="IPR036875">
    <property type="entry name" value="Znf_CCHC_sf"/>
</dbReference>
<evidence type="ECO:0000313" key="4">
    <source>
        <dbReference type="Ensembl" id="ENSFHEP00000016360.1"/>
    </source>
</evidence>
<reference evidence="4" key="1">
    <citation type="submission" date="2025-08" db="UniProtKB">
        <authorList>
            <consortium name="Ensembl"/>
        </authorList>
    </citation>
    <scope>IDENTIFICATION</scope>
</reference>
<dbReference type="SMART" id="SM00343">
    <property type="entry name" value="ZnF_C2HC"/>
    <property type="match status" value="2"/>
</dbReference>
<dbReference type="SUPFAM" id="SSF57756">
    <property type="entry name" value="Retrovirus zinc finger-like domains"/>
    <property type="match status" value="1"/>
</dbReference>
<dbReference type="AlphaFoldDB" id="A0A3Q2TJB7"/>
<accession>A0A3Q2TJB7</accession>
<dbReference type="InterPro" id="IPR001878">
    <property type="entry name" value="Znf_CCHC"/>
</dbReference>
<feature type="domain" description="CCHC-type" evidence="3">
    <location>
        <begin position="64"/>
        <end position="80"/>
    </location>
</feature>
<reference evidence="4" key="2">
    <citation type="submission" date="2025-09" db="UniProtKB">
        <authorList>
            <consortium name="Ensembl"/>
        </authorList>
    </citation>
    <scope>IDENTIFICATION</scope>
</reference>
<organism evidence="4 5">
    <name type="scientific">Fundulus heteroclitus</name>
    <name type="common">Killifish</name>
    <name type="synonym">Mummichog</name>
    <dbReference type="NCBI Taxonomy" id="8078"/>
    <lineage>
        <taxon>Eukaryota</taxon>
        <taxon>Metazoa</taxon>
        <taxon>Chordata</taxon>
        <taxon>Craniata</taxon>
        <taxon>Vertebrata</taxon>
        <taxon>Euteleostomi</taxon>
        <taxon>Actinopterygii</taxon>
        <taxon>Neopterygii</taxon>
        <taxon>Teleostei</taxon>
        <taxon>Neoteleostei</taxon>
        <taxon>Acanthomorphata</taxon>
        <taxon>Ovalentaria</taxon>
        <taxon>Atherinomorphae</taxon>
        <taxon>Cyprinodontiformes</taxon>
        <taxon>Fundulidae</taxon>
        <taxon>Fundulus</taxon>
    </lineage>
</organism>
<keyword evidence="1" id="KW-0862">Zinc</keyword>
<evidence type="ECO:0000313" key="5">
    <source>
        <dbReference type="Proteomes" id="UP000265000"/>
    </source>
</evidence>
<dbReference type="PROSITE" id="PS50158">
    <property type="entry name" value="ZF_CCHC"/>
    <property type="match status" value="1"/>
</dbReference>
<dbReference type="Proteomes" id="UP000265000">
    <property type="component" value="Unplaced"/>
</dbReference>
<dbReference type="STRING" id="8078.ENSFHEP00000016360"/>